<sequence>MPINHLSKSYFHFPIDFWHGDSLKVSERISLYITSSIRVLSIGLIGIFLPIYLFENSKNYLFFHHDIVLNGMMWLIVYFGLRSLFTILTILILGRIIFKKLHFQISMVISFILLIIEIYIWTLIKTNVFYMALAGSLSGVIIAMYWIPYHIFFVRKSGGNVRHFGQKVSIRHFLDKIASALAPFIGGFIIVKFGFNNLFIVIAICLLLASIPLTVVVHEWQHHDHDMVKIFKNYVLQKKYYKLTLSFMGEGIESVLYNFFWPLLMFFVLNDFIKIGLINTISLILSSFAILYVGKLADRSGTKVIHLIGASLNSLLYIPRLFIRNGFFIFSLDIFDRFNSSMYALPMMAKTYEKAKKFGGSEFILFREYALHLGILIISVLTFLVFYLFQKWEVVFLFAALGSGLTYLIECDKN</sequence>
<feature type="transmembrane region" description="Helical" evidence="1">
    <location>
        <begin position="105"/>
        <end position="124"/>
    </location>
</feature>
<feature type="transmembrane region" description="Helical" evidence="1">
    <location>
        <begin position="304"/>
        <end position="322"/>
    </location>
</feature>
<evidence type="ECO:0008006" key="4">
    <source>
        <dbReference type="Google" id="ProtNLM"/>
    </source>
</evidence>
<keyword evidence="1" id="KW-1133">Transmembrane helix</keyword>
<evidence type="ECO:0000313" key="2">
    <source>
        <dbReference type="EMBL" id="OGC45506.1"/>
    </source>
</evidence>
<dbReference type="Gene3D" id="1.20.1250.20">
    <property type="entry name" value="MFS general substrate transporter like domains"/>
    <property type="match status" value="1"/>
</dbReference>
<comment type="caution">
    <text evidence="2">The sequence shown here is derived from an EMBL/GenBank/DDBJ whole genome shotgun (WGS) entry which is preliminary data.</text>
</comment>
<feature type="transmembrane region" description="Helical" evidence="1">
    <location>
        <begin position="29"/>
        <end position="53"/>
    </location>
</feature>
<dbReference type="Proteomes" id="UP000178615">
    <property type="component" value="Unassembled WGS sequence"/>
</dbReference>
<accession>A0A1F4UKS7</accession>
<name>A0A1F4UKS7_UNCKA</name>
<protein>
    <recommendedName>
        <fullName evidence="4">Major facilitator superfamily (MFS) profile domain-containing protein</fullName>
    </recommendedName>
</protein>
<organism evidence="2 3">
    <name type="scientific">candidate division WWE3 bacterium RBG_19FT_COMBO_34_6</name>
    <dbReference type="NCBI Taxonomy" id="1802612"/>
    <lineage>
        <taxon>Bacteria</taxon>
        <taxon>Katanobacteria</taxon>
    </lineage>
</organism>
<feature type="transmembrane region" description="Helical" evidence="1">
    <location>
        <begin position="130"/>
        <end position="152"/>
    </location>
</feature>
<keyword evidence="1" id="KW-0472">Membrane</keyword>
<feature type="transmembrane region" description="Helical" evidence="1">
    <location>
        <begin position="272"/>
        <end position="292"/>
    </location>
</feature>
<feature type="transmembrane region" description="Helical" evidence="1">
    <location>
        <begin position="173"/>
        <end position="191"/>
    </location>
</feature>
<proteinExistence type="predicted"/>
<feature type="transmembrane region" description="Helical" evidence="1">
    <location>
        <begin position="197"/>
        <end position="220"/>
    </location>
</feature>
<dbReference type="InterPro" id="IPR036259">
    <property type="entry name" value="MFS_trans_sf"/>
</dbReference>
<feature type="transmembrane region" description="Helical" evidence="1">
    <location>
        <begin position="240"/>
        <end position="260"/>
    </location>
</feature>
<gene>
    <name evidence="2" type="ORF">A2V49_04230</name>
</gene>
<dbReference type="EMBL" id="MEUV01000031">
    <property type="protein sequence ID" value="OGC45506.1"/>
    <property type="molecule type" value="Genomic_DNA"/>
</dbReference>
<dbReference type="SUPFAM" id="SSF103473">
    <property type="entry name" value="MFS general substrate transporter"/>
    <property type="match status" value="1"/>
</dbReference>
<feature type="transmembrane region" description="Helical" evidence="1">
    <location>
        <begin position="394"/>
        <end position="411"/>
    </location>
</feature>
<evidence type="ECO:0000313" key="3">
    <source>
        <dbReference type="Proteomes" id="UP000178615"/>
    </source>
</evidence>
<feature type="transmembrane region" description="Helical" evidence="1">
    <location>
        <begin position="369"/>
        <end position="388"/>
    </location>
</feature>
<keyword evidence="1" id="KW-0812">Transmembrane</keyword>
<reference evidence="2 3" key="1">
    <citation type="journal article" date="2016" name="Nat. Commun.">
        <title>Thousands of microbial genomes shed light on interconnected biogeochemical processes in an aquifer system.</title>
        <authorList>
            <person name="Anantharaman K."/>
            <person name="Brown C.T."/>
            <person name="Hug L.A."/>
            <person name="Sharon I."/>
            <person name="Castelle C.J."/>
            <person name="Probst A.J."/>
            <person name="Thomas B.C."/>
            <person name="Singh A."/>
            <person name="Wilkins M.J."/>
            <person name="Karaoz U."/>
            <person name="Brodie E.L."/>
            <person name="Williams K.H."/>
            <person name="Hubbard S.S."/>
            <person name="Banfield J.F."/>
        </authorList>
    </citation>
    <scope>NUCLEOTIDE SEQUENCE [LARGE SCALE GENOMIC DNA]</scope>
</reference>
<evidence type="ECO:0000256" key="1">
    <source>
        <dbReference type="SAM" id="Phobius"/>
    </source>
</evidence>
<feature type="transmembrane region" description="Helical" evidence="1">
    <location>
        <begin position="73"/>
        <end position="93"/>
    </location>
</feature>
<dbReference type="AlphaFoldDB" id="A0A1F4UKS7"/>